<name>A0ABW1D3X9_9ACTN</name>
<evidence type="ECO:0000313" key="3">
    <source>
        <dbReference type="Proteomes" id="UP001596058"/>
    </source>
</evidence>
<dbReference type="Proteomes" id="UP001596058">
    <property type="component" value="Unassembled WGS sequence"/>
</dbReference>
<sequence>MPATTSKHTRRDAMRWSDEDLRSAIALSISWSGVARSLGYHPTATASRKIMQARARALELDTSHFQAQPGRPRRPRPRLSPRPEVTVATVEQSALLSPAPPSVDHFTRTWNDEELTMAVAGATSWRGVSRTLGLASKGGRQLDVLKKRVEALRLDTDHFTGTRRWSPAQLRQSAERSTWAEATDSLGVSDTRQNRTTIKRQAALAGVTTDHLDTVTSEPAPQPVAGLRHLREAATSIAAAWFTLRGFTPSLPLEAKPYDLLVDMGNSIQRVQVKSCMAGEGMVTIAYRLSGTSKGSAKSLLS</sequence>
<dbReference type="RefSeq" id="WP_379521547.1">
    <property type="nucleotide sequence ID" value="NZ_JBHSPA010000073.1"/>
</dbReference>
<reference evidence="3" key="1">
    <citation type="journal article" date="2019" name="Int. J. Syst. Evol. Microbiol.">
        <title>The Global Catalogue of Microorganisms (GCM) 10K type strain sequencing project: providing services to taxonomists for standard genome sequencing and annotation.</title>
        <authorList>
            <consortium name="The Broad Institute Genomics Platform"/>
            <consortium name="The Broad Institute Genome Sequencing Center for Infectious Disease"/>
            <person name="Wu L."/>
            <person name="Ma J."/>
        </authorList>
    </citation>
    <scope>NUCLEOTIDE SEQUENCE [LARGE SCALE GENOMIC DNA]</scope>
    <source>
        <strain evidence="3">CCUG 53903</strain>
    </source>
</reference>
<gene>
    <name evidence="2" type="ORF">ACFPZ3_50295</name>
</gene>
<protein>
    <submittedName>
        <fullName evidence="2">Uncharacterized protein</fullName>
    </submittedName>
</protein>
<dbReference type="EMBL" id="JBHSPA010000073">
    <property type="protein sequence ID" value="MFC5832092.1"/>
    <property type="molecule type" value="Genomic_DNA"/>
</dbReference>
<feature type="region of interest" description="Disordered" evidence="1">
    <location>
        <begin position="60"/>
        <end position="83"/>
    </location>
</feature>
<keyword evidence="3" id="KW-1185">Reference proteome</keyword>
<proteinExistence type="predicted"/>
<dbReference type="Gene3D" id="3.40.1350.10">
    <property type="match status" value="1"/>
</dbReference>
<accession>A0ABW1D3X9</accession>
<comment type="caution">
    <text evidence="2">The sequence shown here is derived from an EMBL/GenBank/DDBJ whole genome shotgun (WGS) entry which is preliminary data.</text>
</comment>
<dbReference type="InterPro" id="IPR011856">
    <property type="entry name" value="tRNA_endonuc-like_dom_sf"/>
</dbReference>
<organism evidence="2 3">
    <name type="scientific">Nonomuraea insulae</name>
    <dbReference type="NCBI Taxonomy" id="1616787"/>
    <lineage>
        <taxon>Bacteria</taxon>
        <taxon>Bacillati</taxon>
        <taxon>Actinomycetota</taxon>
        <taxon>Actinomycetes</taxon>
        <taxon>Streptosporangiales</taxon>
        <taxon>Streptosporangiaceae</taxon>
        <taxon>Nonomuraea</taxon>
    </lineage>
</organism>
<evidence type="ECO:0000313" key="2">
    <source>
        <dbReference type="EMBL" id="MFC5832092.1"/>
    </source>
</evidence>
<evidence type="ECO:0000256" key="1">
    <source>
        <dbReference type="SAM" id="MobiDB-lite"/>
    </source>
</evidence>